<keyword evidence="7" id="KW-0456">Lyase</keyword>
<sequence>METEVLPETIYDVPTPAFLVDLERTKKNCSRMRERCWKLGVELRPHQKTHKTVEGGDLQTDGTRRKIVVSTLEEADFFSKNGFDDILYAYPITASKIQKCKEISAKCEQFHLMYDNLESLKALQNSPPGNGRAWSVFLEVDIGGDRTGIPWDDDRIISFAREAVNLSNIDFQGLYSHDGNSYSCTQGKNNKQGALEEWGQTASSRIVETQRRLKEHGIECRTFGVGSTPTCSVPDGSLSSLTEFHPGNYIFYDYMQYLIGSCEESDIACRVATRVVCHKEEQNRMYIDCGFLGVSHDGLYNGPEQSGMAKFIGHDELKFIGMTQELGFVSTNDGSKLDYQKYPLDSMLFFYPWHSCATAANHSVYYIHSGDKIVGKWRPTRGW</sequence>
<evidence type="ECO:0000256" key="1">
    <source>
        <dbReference type="ARBA" id="ARBA00001933"/>
    </source>
</evidence>
<protein>
    <recommendedName>
        <fullName evidence="10">D-serine dehydratase</fullName>
        <ecNumber evidence="9">4.3.1.18</ecNumber>
    </recommendedName>
    <alternativeName>
        <fullName evidence="11">D-serine deaminase</fullName>
    </alternativeName>
</protein>
<comment type="catalytic activity">
    <reaction evidence="8">
        <text>D-serine = pyruvate + NH4(+)</text>
        <dbReference type="Rhea" id="RHEA:13977"/>
        <dbReference type="ChEBI" id="CHEBI:15361"/>
        <dbReference type="ChEBI" id="CHEBI:28938"/>
        <dbReference type="ChEBI" id="CHEBI:35247"/>
        <dbReference type="EC" id="4.3.1.18"/>
    </reaction>
    <physiologicalReaction direction="left-to-right" evidence="8">
        <dbReference type="Rhea" id="RHEA:13978"/>
    </physiologicalReaction>
</comment>
<evidence type="ECO:0000256" key="9">
    <source>
        <dbReference type="ARBA" id="ARBA00066349"/>
    </source>
</evidence>
<dbReference type="PANTHER" id="PTHR28004">
    <property type="entry name" value="ZGC:162816-RELATED"/>
    <property type="match status" value="1"/>
</dbReference>
<evidence type="ECO:0000256" key="5">
    <source>
        <dbReference type="ARBA" id="ARBA00022833"/>
    </source>
</evidence>
<dbReference type="InterPro" id="IPR026956">
    <property type="entry name" value="D-ser_dehydrat-like_dom"/>
</dbReference>
<dbReference type="GO" id="GO:0036088">
    <property type="term" value="P:D-serine catabolic process"/>
    <property type="evidence" value="ECO:0007669"/>
    <property type="project" value="TreeGrafter"/>
</dbReference>
<dbReference type="SMART" id="SM01119">
    <property type="entry name" value="D-ser_dehydrat"/>
    <property type="match status" value="1"/>
</dbReference>
<keyword evidence="14" id="KW-1185">Reference proteome</keyword>
<accession>A0AA89BIG2</accession>
<evidence type="ECO:0000256" key="11">
    <source>
        <dbReference type="ARBA" id="ARBA00075219"/>
    </source>
</evidence>
<evidence type="ECO:0000313" key="14">
    <source>
        <dbReference type="Proteomes" id="UP001186944"/>
    </source>
</evidence>
<name>A0AA89BIG2_PINIB</name>
<dbReference type="SUPFAM" id="SSF51419">
    <property type="entry name" value="PLP-binding barrel"/>
    <property type="match status" value="1"/>
</dbReference>
<comment type="cofactor">
    <cofactor evidence="1">
        <name>pyridoxal 5'-phosphate</name>
        <dbReference type="ChEBI" id="CHEBI:597326"/>
    </cofactor>
</comment>
<evidence type="ECO:0000256" key="7">
    <source>
        <dbReference type="ARBA" id="ARBA00023239"/>
    </source>
</evidence>
<comment type="caution">
    <text evidence="13">The sequence shown here is derived from an EMBL/GenBank/DDBJ whole genome shotgun (WGS) entry which is preliminary data.</text>
</comment>
<comment type="cofactor">
    <cofactor evidence="2">
        <name>Zn(2+)</name>
        <dbReference type="ChEBI" id="CHEBI:29105"/>
    </cofactor>
</comment>
<dbReference type="InterPro" id="IPR042208">
    <property type="entry name" value="D-ser_dehydrat-like_sf"/>
</dbReference>
<evidence type="ECO:0000256" key="10">
    <source>
        <dbReference type="ARBA" id="ARBA00069616"/>
    </source>
</evidence>
<dbReference type="Pfam" id="PF14031">
    <property type="entry name" value="D-ser_dehydrat"/>
    <property type="match status" value="1"/>
</dbReference>
<dbReference type="GO" id="GO:0046872">
    <property type="term" value="F:metal ion binding"/>
    <property type="evidence" value="ECO:0007669"/>
    <property type="project" value="UniProtKB-KW"/>
</dbReference>
<dbReference type="FunFam" id="3.20.20.10:FF:000016">
    <property type="entry name" value="D-serine dehydratase"/>
    <property type="match status" value="1"/>
</dbReference>
<organism evidence="13 14">
    <name type="scientific">Pinctada imbricata</name>
    <name type="common">Atlantic pearl-oyster</name>
    <name type="synonym">Pinctada martensii</name>
    <dbReference type="NCBI Taxonomy" id="66713"/>
    <lineage>
        <taxon>Eukaryota</taxon>
        <taxon>Metazoa</taxon>
        <taxon>Spiralia</taxon>
        <taxon>Lophotrochozoa</taxon>
        <taxon>Mollusca</taxon>
        <taxon>Bivalvia</taxon>
        <taxon>Autobranchia</taxon>
        <taxon>Pteriomorphia</taxon>
        <taxon>Pterioida</taxon>
        <taxon>Pterioidea</taxon>
        <taxon>Pteriidae</taxon>
        <taxon>Pinctada</taxon>
    </lineage>
</organism>
<keyword evidence="4" id="KW-0479">Metal-binding</keyword>
<dbReference type="AlphaFoldDB" id="A0AA89BIG2"/>
<dbReference type="PANTHER" id="PTHR28004:SF2">
    <property type="entry name" value="D-SERINE DEHYDRATASE"/>
    <property type="match status" value="1"/>
</dbReference>
<evidence type="ECO:0000256" key="8">
    <source>
        <dbReference type="ARBA" id="ARBA00051198"/>
    </source>
</evidence>
<feature type="domain" description="D-serine dehydratase-like" evidence="12">
    <location>
        <begin position="268"/>
        <end position="369"/>
    </location>
</feature>
<dbReference type="InterPro" id="IPR051466">
    <property type="entry name" value="D-amino_acid_metab_enzyme"/>
</dbReference>
<evidence type="ECO:0000313" key="13">
    <source>
        <dbReference type="EMBL" id="KAK3083551.1"/>
    </source>
</evidence>
<dbReference type="EMBL" id="VSWD01000014">
    <property type="protein sequence ID" value="KAK3083551.1"/>
    <property type="molecule type" value="Genomic_DNA"/>
</dbReference>
<dbReference type="InterPro" id="IPR001608">
    <property type="entry name" value="Ala_racemase_N"/>
</dbReference>
<evidence type="ECO:0000256" key="2">
    <source>
        <dbReference type="ARBA" id="ARBA00001947"/>
    </source>
</evidence>
<dbReference type="EC" id="4.3.1.18" evidence="9"/>
<evidence type="ECO:0000256" key="3">
    <source>
        <dbReference type="ARBA" id="ARBA00005323"/>
    </source>
</evidence>
<dbReference type="Proteomes" id="UP001186944">
    <property type="component" value="Unassembled WGS sequence"/>
</dbReference>
<keyword evidence="5" id="KW-0862">Zinc</keyword>
<evidence type="ECO:0000259" key="12">
    <source>
        <dbReference type="SMART" id="SM01119"/>
    </source>
</evidence>
<comment type="similarity">
    <text evidence="3">Belongs to the DSD1 family.</text>
</comment>
<keyword evidence="6" id="KW-0663">Pyridoxal phosphate</keyword>
<dbReference type="Gene3D" id="3.20.20.10">
    <property type="entry name" value="Alanine racemase"/>
    <property type="match status" value="1"/>
</dbReference>
<reference evidence="13" key="1">
    <citation type="submission" date="2019-08" db="EMBL/GenBank/DDBJ databases">
        <title>The improved chromosome-level genome for the pearl oyster Pinctada fucata martensii using PacBio sequencing and Hi-C.</title>
        <authorList>
            <person name="Zheng Z."/>
        </authorList>
    </citation>
    <scope>NUCLEOTIDE SEQUENCE</scope>
    <source>
        <strain evidence="13">ZZ-2019</strain>
        <tissue evidence="13">Adductor muscle</tissue>
    </source>
</reference>
<gene>
    <name evidence="13" type="ORF">FSP39_025258</name>
</gene>
<dbReference type="Gene3D" id="2.40.37.20">
    <property type="entry name" value="D-serine dehydratase-like domain"/>
    <property type="match status" value="1"/>
</dbReference>
<evidence type="ECO:0000256" key="4">
    <source>
        <dbReference type="ARBA" id="ARBA00022723"/>
    </source>
</evidence>
<proteinExistence type="inferred from homology"/>
<dbReference type="Pfam" id="PF01168">
    <property type="entry name" value="Ala_racemase_N"/>
    <property type="match status" value="1"/>
</dbReference>
<dbReference type="GO" id="GO:0008721">
    <property type="term" value="F:D-serine ammonia-lyase activity"/>
    <property type="evidence" value="ECO:0007669"/>
    <property type="project" value="UniProtKB-EC"/>
</dbReference>
<evidence type="ECO:0000256" key="6">
    <source>
        <dbReference type="ARBA" id="ARBA00022898"/>
    </source>
</evidence>
<dbReference type="InterPro" id="IPR029066">
    <property type="entry name" value="PLP-binding_barrel"/>
</dbReference>